<dbReference type="Gene3D" id="1.25.40.10">
    <property type="entry name" value="Tetratricopeptide repeat domain"/>
    <property type="match status" value="1"/>
</dbReference>
<proteinExistence type="predicted"/>
<feature type="compositionally biased region" description="Basic and acidic residues" evidence="4">
    <location>
        <begin position="291"/>
        <end position="306"/>
    </location>
</feature>
<dbReference type="GO" id="GO:0006355">
    <property type="term" value="P:regulation of DNA-templated transcription"/>
    <property type="evidence" value="ECO:0007669"/>
    <property type="project" value="InterPro"/>
</dbReference>
<evidence type="ECO:0000256" key="2">
    <source>
        <dbReference type="ARBA" id="ARBA00022803"/>
    </source>
</evidence>
<evidence type="ECO:0000256" key="1">
    <source>
        <dbReference type="ARBA" id="ARBA00022737"/>
    </source>
</evidence>
<gene>
    <name evidence="5" type="ORF">Sradi_5460700</name>
</gene>
<sequence length="336" mass="38635">MACVYIPVQNSEEEVRVALDQLPRDATDILDILKAEQAPLDLWLIIAREYFKQGKVEQFRQILEEGSSPEIDEYYADVRYERIAILNALGAYYSYLGKIETKQREKEDYFIQATKYYNKASRIDMHEPSTWIGKGQLLLAKGDVEQAFNAFKIVLDGDRDNVPALLGQEQWKSSSSASKRKDKPQTEDEEGGASEKRRRRGESGGRRIRDHAMNRRKPKPKLKRMIRRKWSMMMPIWATGSSIMMQMTMKIKTATFPRMFLQQLAWKILMLRIMQAWSESDEDEEPLQRQSEADHVTDMQVSDREANGASAGAGDDEENMPLAAAILSLQIDVSKE</sequence>
<feature type="compositionally biased region" description="Basic and acidic residues" evidence="4">
    <location>
        <begin position="201"/>
        <end position="213"/>
    </location>
</feature>
<organism evidence="5">
    <name type="scientific">Sesamum radiatum</name>
    <name type="common">Black benniseed</name>
    <dbReference type="NCBI Taxonomy" id="300843"/>
    <lineage>
        <taxon>Eukaryota</taxon>
        <taxon>Viridiplantae</taxon>
        <taxon>Streptophyta</taxon>
        <taxon>Embryophyta</taxon>
        <taxon>Tracheophyta</taxon>
        <taxon>Spermatophyta</taxon>
        <taxon>Magnoliopsida</taxon>
        <taxon>eudicotyledons</taxon>
        <taxon>Gunneridae</taxon>
        <taxon>Pentapetalae</taxon>
        <taxon>asterids</taxon>
        <taxon>lamiids</taxon>
        <taxon>Lamiales</taxon>
        <taxon>Pedaliaceae</taxon>
        <taxon>Sesamum</taxon>
    </lineage>
</organism>
<reference evidence="5" key="2">
    <citation type="journal article" date="2024" name="Plant">
        <title>Genomic evolution and insights into agronomic trait innovations of Sesamum species.</title>
        <authorList>
            <person name="Miao H."/>
            <person name="Wang L."/>
            <person name="Qu L."/>
            <person name="Liu H."/>
            <person name="Sun Y."/>
            <person name="Le M."/>
            <person name="Wang Q."/>
            <person name="Wei S."/>
            <person name="Zheng Y."/>
            <person name="Lin W."/>
            <person name="Duan Y."/>
            <person name="Cao H."/>
            <person name="Xiong S."/>
            <person name="Wang X."/>
            <person name="Wei L."/>
            <person name="Li C."/>
            <person name="Ma Q."/>
            <person name="Ju M."/>
            <person name="Zhao R."/>
            <person name="Li G."/>
            <person name="Mu C."/>
            <person name="Tian Q."/>
            <person name="Mei H."/>
            <person name="Zhang T."/>
            <person name="Gao T."/>
            <person name="Zhang H."/>
        </authorList>
    </citation>
    <scope>NUCLEOTIDE SEQUENCE</scope>
    <source>
        <strain evidence="5">G02</strain>
    </source>
</reference>
<feature type="repeat" description="TPR" evidence="3">
    <location>
        <begin position="128"/>
        <end position="161"/>
    </location>
</feature>
<feature type="region of interest" description="Disordered" evidence="4">
    <location>
        <begin position="281"/>
        <end position="319"/>
    </location>
</feature>
<evidence type="ECO:0000313" key="5">
    <source>
        <dbReference type="EMBL" id="KAL0315825.1"/>
    </source>
</evidence>
<keyword evidence="2 3" id="KW-0802">TPR repeat</keyword>
<evidence type="ECO:0000256" key="4">
    <source>
        <dbReference type="SAM" id="MobiDB-lite"/>
    </source>
</evidence>
<dbReference type="PANTHER" id="PTHR14027">
    <property type="entry name" value="RNA POLYMERASE-ASSOCIATED PROTEIN CTR9"/>
    <property type="match status" value="1"/>
</dbReference>
<dbReference type="SUPFAM" id="SSF48452">
    <property type="entry name" value="TPR-like"/>
    <property type="match status" value="1"/>
</dbReference>
<name>A0AAW2L929_SESRA</name>
<dbReference type="FunFam" id="1.25.40.10:FF:000328">
    <property type="entry name" value="protein CTR9 homolog"/>
    <property type="match status" value="1"/>
</dbReference>
<dbReference type="GO" id="GO:0000993">
    <property type="term" value="F:RNA polymerase II complex binding"/>
    <property type="evidence" value="ECO:0007669"/>
    <property type="project" value="TreeGrafter"/>
</dbReference>
<dbReference type="AlphaFoldDB" id="A0AAW2L929"/>
<dbReference type="PROSITE" id="PS50005">
    <property type="entry name" value="TPR"/>
    <property type="match status" value="1"/>
</dbReference>
<dbReference type="GO" id="GO:0016593">
    <property type="term" value="C:Cdc73/Paf1 complex"/>
    <property type="evidence" value="ECO:0007669"/>
    <property type="project" value="TreeGrafter"/>
</dbReference>
<dbReference type="EMBL" id="JACGWJ010000025">
    <property type="protein sequence ID" value="KAL0315825.1"/>
    <property type="molecule type" value="Genomic_DNA"/>
</dbReference>
<dbReference type="PANTHER" id="PTHR14027:SF2">
    <property type="entry name" value="RNA POLYMERASE-ASSOCIATED PROTEIN CTR9 HOMOLOG"/>
    <property type="match status" value="1"/>
</dbReference>
<feature type="region of interest" description="Disordered" evidence="4">
    <location>
        <begin position="167"/>
        <end position="222"/>
    </location>
</feature>
<reference evidence="5" key="1">
    <citation type="submission" date="2020-06" db="EMBL/GenBank/DDBJ databases">
        <authorList>
            <person name="Li T."/>
            <person name="Hu X."/>
            <person name="Zhang T."/>
            <person name="Song X."/>
            <person name="Zhang H."/>
            <person name="Dai N."/>
            <person name="Sheng W."/>
            <person name="Hou X."/>
            <person name="Wei L."/>
        </authorList>
    </citation>
    <scope>NUCLEOTIDE SEQUENCE</scope>
    <source>
        <strain evidence="5">G02</strain>
        <tissue evidence="5">Leaf</tissue>
    </source>
</reference>
<keyword evidence="1" id="KW-0677">Repeat</keyword>
<dbReference type="InterPro" id="IPR031101">
    <property type="entry name" value="Ctr9"/>
</dbReference>
<accession>A0AAW2L929</accession>
<dbReference type="InterPro" id="IPR019734">
    <property type="entry name" value="TPR_rpt"/>
</dbReference>
<protein>
    <submittedName>
        <fullName evidence="5">Protein CTR9</fullName>
    </submittedName>
</protein>
<dbReference type="InterPro" id="IPR011990">
    <property type="entry name" value="TPR-like_helical_dom_sf"/>
</dbReference>
<comment type="caution">
    <text evidence="5">The sequence shown here is derived from an EMBL/GenBank/DDBJ whole genome shotgun (WGS) entry which is preliminary data.</text>
</comment>
<evidence type="ECO:0000256" key="3">
    <source>
        <dbReference type="PROSITE-ProRule" id="PRU00339"/>
    </source>
</evidence>
<dbReference type="GO" id="GO:0006368">
    <property type="term" value="P:transcription elongation by RNA polymerase II"/>
    <property type="evidence" value="ECO:0007669"/>
    <property type="project" value="TreeGrafter"/>
</dbReference>